<dbReference type="OrthoDB" id="1452674at2"/>
<name>A3XH77_LEEBM</name>
<keyword evidence="2" id="KW-1185">Reference proteome</keyword>
<evidence type="ECO:0000313" key="2">
    <source>
        <dbReference type="Proteomes" id="UP000001601"/>
    </source>
</evidence>
<organism evidence="1 2">
    <name type="scientific">Leeuwenhoekiella blandensis (strain CECT 7118 / CCUG 51940 / KCTC 22103 / MED217)</name>
    <name type="common">Flavobacterium sp. (strain MED217)</name>
    <dbReference type="NCBI Taxonomy" id="398720"/>
    <lineage>
        <taxon>Bacteria</taxon>
        <taxon>Pseudomonadati</taxon>
        <taxon>Bacteroidota</taxon>
        <taxon>Flavobacteriia</taxon>
        <taxon>Flavobacteriales</taxon>
        <taxon>Flavobacteriaceae</taxon>
        <taxon>Leeuwenhoekiella</taxon>
    </lineage>
</organism>
<sequence>MKFYLLQIMVCLLLCISCKEKTQDMALRNYTIEADVEALEPQVREVVKDWDGYWALKQNIAMIENTNALNAIEFMDKLASNCNAMILQIPEAVETPAIKSKVDKVDSRINAFYTEVNRNELRERVVQNHIETIVKAFDTLNKELNRTL</sequence>
<dbReference type="eggNOG" id="ENOG50328WM">
    <property type="taxonomic scope" value="Bacteria"/>
</dbReference>
<comment type="caution">
    <text evidence="1">The sequence shown here is derived from an EMBL/GenBank/DDBJ whole genome shotgun (WGS) entry which is preliminary data.</text>
</comment>
<dbReference type="HOGENOM" id="CLU_1756562_0_0_10"/>
<evidence type="ECO:0000313" key="1">
    <source>
        <dbReference type="EMBL" id="EAQ51365.1"/>
    </source>
</evidence>
<protein>
    <submittedName>
        <fullName evidence="1">Uncharacterized protein</fullName>
    </submittedName>
</protein>
<dbReference type="RefSeq" id="WP_009781844.1">
    <property type="nucleotide sequence ID" value="NZ_CH672395.1"/>
</dbReference>
<reference evidence="1 2" key="1">
    <citation type="journal article" date="2007" name="Nature">
        <title>Light stimulates growth of proteorhodopsin-containing marine Flavobacteria.</title>
        <authorList>
            <person name="Gomez-Consarnau L."/>
            <person name="Gonzalez J.M."/>
            <person name="Coll-Llado M."/>
            <person name="Gourdon P."/>
            <person name="Pascher T."/>
            <person name="Neutze R."/>
            <person name="Pedros-Alio C."/>
            <person name="Pinhassi J."/>
        </authorList>
    </citation>
    <scope>NUCLEOTIDE SEQUENCE [LARGE SCALE GENOMIC DNA]</scope>
    <source>
        <strain evidence="1 2">MED217</strain>
    </source>
</reference>
<dbReference type="Proteomes" id="UP000001601">
    <property type="component" value="Unassembled WGS sequence"/>
</dbReference>
<proteinExistence type="predicted"/>
<accession>A3XH77</accession>
<gene>
    <name evidence="1" type="ORF">MED217_17520</name>
</gene>
<dbReference type="EMBL" id="AANC01000001">
    <property type="protein sequence ID" value="EAQ51365.1"/>
    <property type="molecule type" value="Genomic_DNA"/>
</dbReference>
<dbReference type="STRING" id="398720.MED217_17520"/>
<dbReference type="AlphaFoldDB" id="A3XH77"/>